<dbReference type="InterPro" id="IPR036034">
    <property type="entry name" value="PDZ_sf"/>
</dbReference>
<reference evidence="4" key="1">
    <citation type="submission" date="2018-05" db="EMBL/GenBank/DDBJ databases">
        <title>Genome Sequencing of selected type strains of the family Eggerthellaceae.</title>
        <authorList>
            <person name="Danylec N."/>
            <person name="Stoll D.A."/>
            <person name="Doetsch A."/>
            <person name="Huch M."/>
        </authorList>
    </citation>
    <scope>NUCLEOTIDE SEQUENCE [LARGE SCALE GENOMIC DNA]</scope>
    <source>
        <strain evidence="4">DSM 17537</strain>
    </source>
</reference>
<dbReference type="RefSeq" id="WP_123197358.1">
    <property type="nucleotide sequence ID" value="NZ_QICB01000001.1"/>
</dbReference>
<gene>
    <name evidence="3" type="ORF">DMP07_01360</name>
</gene>
<organism evidence="3 4">
    <name type="scientific">Slackia faecicanis</name>
    <dbReference type="NCBI Taxonomy" id="255723"/>
    <lineage>
        <taxon>Bacteria</taxon>
        <taxon>Bacillati</taxon>
        <taxon>Actinomycetota</taxon>
        <taxon>Coriobacteriia</taxon>
        <taxon>Eggerthellales</taxon>
        <taxon>Eggerthellaceae</taxon>
        <taxon>Slackia</taxon>
    </lineage>
</organism>
<feature type="domain" description="DUF512" evidence="1">
    <location>
        <begin position="235"/>
        <end position="442"/>
    </location>
</feature>
<evidence type="ECO:0000313" key="3">
    <source>
        <dbReference type="EMBL" id="RNL21517.1"/>
    </source>
</evidence>
<sequence>MECKACAGVREYPGDPARTAAVILEVEEDSPAYDAGFEPGCKICAVDGHPLRDVIDWQWYSADDEIGLSYIDLDGESGTVVLEREEGENWGITFDGAVFDGIRTCRNACVFCFMRQLPEESRDTLVLRDDDWRLSFLQGNFVTLTNLSEEDAELIVERQVSPLRVSLHAITPELRKKMIGKHAPHGVKMLERLLEGGIEVHAQIVLVPGINDGDELKKTLAWAYTHPGIENVGIVPLGFTKHQTRFEKSFDEPDDARAVVEAVEPFQRYALEDRGHPWVHLADEFYCNAYPGDVLAHIPPASNYGDFSMFEDGIGIVRSQMMEWDESADAIERLAGALEEYDAHVYYVLGAAQRDCMAAMMDESPLAGRLIPLIVKNEYFGGNVDVTGLLCGCDVAHAIRGVSAHDFVVLPRIMFNADGYTLDDMTVDDIRDTAGLPVTVVSCSVPEFIEQIEELVAG</sequence>
<dbReference type="Proteomes" id="UP000267368">
    <property type="component" value="Unassembled WGS sequence"/>
</dbReference>
<dbReference type="InterPro" id="IPR007549">
    <property type="entry name" value="DUF512"/>
</dbReference>
<dbReference type="Gene3D" id="2.30.42.10">
    <property type="match status" value="1"/>
</dbReference>
<name>A0A3N0AH94_9ACTN</name>
<dbReference type="AlphaFoldDB" id="A0A3N0AH94"/>
<dbReference type="Pfam" id="PF04459">
    <property type="entry name" value="DUF512"/>
    <property type="match status" value="1"/>
</dbReference>
<dbReference type="SUPFAM" id="SSF102114">
    <property type="entry name" value="Radical SAM enzymes"/>
    <property type="match status" value="1"/>
</dbReference>
<protein>
    <submittedName>
        <fullName evidence="3">Fe-S oxidoreductase</fullName>
    </submittedName>
</protein>
<dbReference type="Pfam" id="PF19238">
    <property type="entry name" value="Radical_SAM_2"/>
    <property type="match status" value="1"/>
</dbReference>
<dbReference type="InterPro" id="IPR045375">
    <property type="entry name" value="Put_radical_SAM-like_N"/>
</dbReference>
<feature type="domain" description="Putative radical SAM N-terminal" evidence="2">
    <location>
        <begin position="85"/>
        <end position="230"/>
    </location>
</feature>
<accession>A0A3N0AH94</accession>
<dbReference type="SUPFAM" id="SSF50156">
    <property type="entry name" value="PDZ domain-like"/>
    <property type="match status" value="1"/>
</dbReference>
<evidence type="ECO:0000259" key="1">
    <source>
        <dbReference type="Pfam" id="PF04459"/>
    </source>
</evidence>
<dbReference type="Gene3D" id="3.20.20.70">
    <property type="entry name" value="Aldolase class I"/>
    <property type="match status" value="1"/>
</dbReference>
<evidence type="ECO:0000259" key="2">
    <source>
        <dbReference type="Pfam" id="PF19238"/>
    </source>
</evidence>
<keyword evidence="4" id="KW-1185">Reference proteome</keyword>
<dbReference type="InterPro" id="IPR058240">
    <property type="entry name" value="rSAM_sf"/>
</dbReference>
<evidence type="ECO:0000313" key="4">
    <source>
        <dbReference type="Proteomes" id="UP000267368"/>
    </source>
</evidence>
<comment type="caution">
    <text evidence="3">The sequence shown here is derived from an EMBL/GenBank/DDBJ whole genome shotgun (WGS) entry which is preliminary data.</text>
</comment>
<dbReference type="InterPro" id="IPR013785">
    <property type="entry name" value="Aldolase_TIM"/>
</dbReference>
<dbReference type="OrthoDB" id="9774724at2"/>
<proteinExistence type="predicted"/>
<dbReference type="EMBL" id="QICB01000001">
    <property type="protein sequence ID" value="RNL21517.1"/>
    <property type="molecule type" value="Genomic_DNA"/>
</dbReference>